<reference evidence="4" key="1">
    <citation type="submission" date="2016-04" db="UniProtKB">
        <authorList>
            <consortium name="WormBaseParasite"/>
        </authorList>
    </citation>
    <scope>IDENTIFICATION</scope>
</reference>
<dbReference type="Proteomes" id="UP000268014">
    <property type="component" value="Unassembled WGS sequence"/>
</dbReference>
<evidence type="ECO:0000313" key="3">
    <source>
        <dbReference type="Proteomes" id="UP000268014"/>
    </source>
</evidence>
<keyword evidence="1" id="KW-0472">Membrane</keyword>
<protein>
    <submittedName>
        <fullName evidence="4">Reverse transcriptase domain-containing protein</fullName>
    </submittedName>
</protein>
<evidence type="ECO:0000256" key="1">
    <source>
        <dbReference type="SAM" id="Phobius"/>
    </source>
</evidence>
<keyword evidence="1" id="KW-0812">Transmembrane</keyword>
<sequence length="288" mass="33282">MLSCVRGHQSTVHRNTFHPDVGFREACNQSFHLGILSVRACFCYRLQLSPHSHTQNIYIYILGVGTLIVFYDHIATCLPPKIQTSLNLKRVKIFPFPEYFSQESLTVTLRSKTHVMKLETLKRIPEDSLSLITKRDKGACLSSIDTTDCEKARSSLFGWLLQEFFFFGFTSYSFSLVLLFNQSIMFFQVPRLRKHSYISPIQKKAPSSDVSNYRPISITSIFCRVFEKLLRKHTLEHLAEINLIPDSQHGFVTGRSVVTNMLESLNYWTEVLDNKKSINVIYFVYQSL</sequence>
<feature type="transmembrane region" description="Helical" evidence="1">
    <location>
        <begin position="164"/>
        <end position="187"/>
    </location>
</feature>
<accession>A0A0N4WQ11</accession>
<name>A0A0N4WQ11_HAEPC</name>
<proteinExistence type="predicted"/>
<organism evidence="4">
    <name type="scientific">Haemonchus placei</name>
    <name type="common">Barber's pole worm</name>
    <dbReference type="NCBI Taxonomy" id="6290"/>
    <lineage>
        <taxon>Eukaryota</taxon>
        <taxon>Metazoa</taxon>
        <taxon>Ecdysozoa</taxon>
        <taxon>Nematoda</taxon>
        <taxon>Chromadorea</taxon>
        <taxon>Rhabditida</taxon>
        <taxon>Rhabditina</taxon>
        <taxon>Rhabditomorpha</taxon>
        <taxon>Strongyloidea</taxon>
        <taxon>Trichostrongylidae</taxon>
        <taxon>Haemonchus</taxon>
    </lineage>
</organism>
<keyword evidence="3" id="KW-1185">Reference proteome</keyword>
<dbReference type="PANTHER" id="PTHR33395:SF22">
    <property type="entry name" value="REVERSE TRANSCRIPTASE DOMAIN-CONTAINING PROTEIN"/>
    <property type="match status" value="1"/>
</dbReference>
<keyword evidence="1" id="KW-1133">Transmembrane helix</keyword>
<reference evidence="2 3" key="2">
    <citation type="submission" date="2018-11" db="EMBL/GenBank/DDBJ databases">
        <authorList>
            <consortium name="Pathogen Informatics"/>
        </authorList>
    </citation>
    <scope>NUCLEOTIDE SEQUENCE [LARGE SCALE GENOMIC DNA]</scope>
    <source>
        <strain evidence="2 3">MHpl1</strain>
    </source>
</reference>
<dbReference type="WBParaSite" id="HPLM_0001348901-mRNA-1">
    <property type="protein sequence ID" value="HPLM_0001348901-mRNA-1"/>
    <property type="gene ID" value="HPLM_0001348901"/>
</dbReference>
<dbReference type="OrthoDB" id="410104at2759"/>
<evidence type="ECO:0000313" key="2">
    <source>
        <dbReference type="EMBL" id="VDO49313.1"/>
    </source>
</evidence>
<dbReference type="AlphaFoldDB" id="A0A0N4WQ11"/>
<dbReference type="EMBL" id="UZAF01018223">
    <property type="protein sequence ID" value="VDO49313.1"/>
    <property type="molecule type" value="Genomic_DNA"/>
</dbReference>
<evidence type="ECO:0000313" key="4">
    <source>
        <dbReference type="WBParaSite" id="HPLM_0001348901-mRNA-1"/>
    </source>
</evidence>
<dbReference type="PANTHER" id="PTHR33395">
    <property type="entry name" value="TRANSCRIPTASE, PUTATIVE-RELATED-RELATED"/>
    <property type="match status" value="1"/>
</dbReference>
<gene>
    <name evidence="2" type="ORF">HPLM_LOCUS13481</name>
</gene>
<feature type="transmembrane region" description="Helical" evidence="1">
    <location>
        <begin position="57"/>
        <end position="74"/>
    </location>
</feature>
<dbReference type="STRING" id="6290.A0A0N4WQ11"/>